<dbReference type="Gene3D" id="3.80.10.10">
    <property type="entry name" value="Ribonuclease Inhibitor"/>
    <property type="match status" value="1"/>
</dbReference>
<organism evidence="1 2">
    <name type="scientific">Exidia glandulosa HHB12029</name>
    <dbReference type="NCBI Taxonomy" id="1314781"/>
    <lineage>
        <taxon>Eukaryota</taxon>
        <taxon>Fungi</taxon>
        <taxon>Dikarya</taxon>
        <taxon>Basidiomycota</taxon>
        <taxon>Agaricomycotina</taxon>
        <taxon>Agaricomycetes</taxon>
        <taxon>Auriculariales</taxon>
        <taxon>Exidiaceae</taxon>
        <taxon>Exidia</taxon>
    </lineage>
</organism>
<dbReference type="OrthoDB" id="10670445at2759"/>
<evidence type="ECO:0000313" key="1">
    <source>
        <dbReference type="EMBL" id="KZV86160.1"/>
    </source>
</evidence>
<evidence type="ECO:0000313" key="2">
    <source>
        <dbReference type="Proteomes" id="UP000077266"/>
    </source>
</evidence>
<dbReference type="Proteomes" id="UP000077266">
    <property type="component" value="Unassembled WGS sequence"/>
</dbReference>
<dbReference type="EMBL" id="KV426164">
    <property type="protein sequence ID" value="KZV86160.1"/>
    <property type="molecule type" value="Genomic_DNA"/>
</dbReference>
<evidence type="ECO:0008006" key="3">
    <source>
        <dbReference type="Google" id="ProtNLM"/>
    </source>
</evidence>
<reference evidence="1 2" key="1">
    <citation type="journal article" date="2016" name="Mol. Biol. Evol.">
        <title>Comparative Genomics of Early-Diverging Mushroom-Forming Fungi Provides Insights into the Origins of Lignocellulose Decay Capabilities.</title>
        <authorList>
            <person name="Nagy L.G."/>
            <person name="Riley R."/>
            <person name="Tritt A."/>
            <person name="Adam C."/>
            <person name="Daum C."/>
            <person name="Floudas D."/>
            <person name="Sun H."/>
            <person name="Yadav J.S."/>
            <person name="Pangilinan J."/>
            <person name="Larsson K.H."/>
            <person name="Matsuura K."/>
            <person name="Barry K."/>
            <person name="Labutti K."/>
            <person name="Kuo R."/>
            <person name="Ohm R.A."/>
            <person name="Bhattacharya S.S."/>
            <person name="Shirouzu T."/>
            <person name="Yoshinaga Y."/>
            <person name="Martin F.M."/>
            <person name="Grigoriev I.V."/>
            <person name="Hibbett D.S."/>
        </authorList>
    </citation>
    <scope>NUCLEOTIDE SEQUENCE [LARGE SCALE GENOMIC DNA]</scope>
    <source>
        <strain evidence="1 2">HHB12029</strain>
    </source>
</reference>
<sequence>MSASLHEDLLHLVVPFADRDTLVALCLTSTSVSAAASRLLYSSISIHAYRHLVQLGPVLRRRADLAAAVYTLNETCSGFVWDQPYCDDLANLVQSLPNVRFLRIEGNTPGLTGVDRRQVICAVSTRGSLRQLAIQVMKGEELILLDDIPSLDALELSFSSNIPAHVVNLALLRWCHTVRELGIPPSVLARYVNFVGMQAPSMTVQLLRDAYPTGWSQITVSRRLLSAFPALRALYAEAFEADVANIDEHLPHLQHLTLSHIPAGLLTAGHAVSSLAVTVPSGDIIPHADYYLEPLASPHVRTLDLCWGLVSGFSALRQALDLFPGLE</sequence>
<dbReference type="InParanoid" id="A0A165E669"/>
<keyword evidence="2" id="KW-1185">Reference proteome</keyword>
<protein>
    <recommendedName>
        <fullName evidence="3">F-box domain-containing protein</fullName>
    </recommendedName>
</protein>
<gene>
    <name evidence="1" type="ORF">EXIGLDRAFT_230375</name>
</gene>
<name>A0A165E669_EXIGL</name>
<dbReference type="InterPro" id="IPR032675">
    <property type="entry name" value="LRR_dom_sf"/>
</dbReference>
<dbReference type="AlphaFoldDB" id="A0A165E669"/>
<proteinExistence type="predicted"/>
<accession>A0A165E669</accession>